<keyword evidence="1" id="KW-0472">Membrane</keyword>
<feature type="transmembrane region" description="Helical" evidence="1">
    <location>
        <begin position="122"/>
        <end position="144"/>
    </location>
</feature>
<dbReference type="EMBL" id="JAKUDN010000002">
    <property type="protein sequence ID" value="MCP8352304.1"/>
    <property type="molecule type" value="Genomic_DNA"/>
</dbReference>
<organism evidence="2 3">
    <name type="scientific">Candidatus Synchoanobacter obligatus</name>
    <dbReference type="NCBI Taxonomy" id="2919597"/>
    <lineage>
        <taxon>Bacteria</taxon>
        <taxon>Pseudomonadati</taxon>
        <taxon>Pseudomonadota</taxon>
        <taxon>Gammaproteobacteria</taxon>
        <taxon>Candidatus Comchoanobacterales</taxon>
        <taxon>Candidatus Comchoanobacteraceae</taxon>
        <taxon>Candidatus Synchoanobacter</taxon>
    </lineage>
</organism>
<keyword evidence="1" id="KW-1133">Transmembrane helix</keyword>
<feature type="transmembrane region" description="Helical" evidence="1">
    <location>
        <begin position="150"/>
        <end position="178"/>
    </location>
</feature>
<dbReference type="Proteomes" id="UP001320768">
    <property type="component" value="Unassembled WGS sequence"/>
</dbReference>
<accession>A0ABT1L548</accession>
<dbReference type="RefSeq" id="WP_258569410.1">
    <property type="nucleotide sequence ID" value="NZ_JAKUDN010000002.1"/>
</dbReference>
<evidence type="ECO:0000313" key="2">
    <source>
        <dbReference type="EMBL" id="MCP8352304.1"/>
    </source>
</evidence>
<reference evidence="2 3" key="1">
    <citation type="journal article" date="2022" name="Nat. Microbiol.">
        <title>The microbiome of a bacterivorous marine choanoflagellate contains a resource-demanding obligate bacterial associate.</title>
        <authorList>
            <person name="Needham D.M."/>
            <person name="Poirier C."/>
            <person name="Bachy C."/>
            <person name="George E.E."/>
            <person name="Wilken S."/>
            <person name="Yung C.C.M."/>
            <person name="Limardo A.J."/>
            <person name="Morando M."/>
            <person name="Sudek L."/>
            <person name="Malmstrom R.R."/>
            <person name="Keeling P.J."/>
            <person name="Santoro A.E."/>
            <person name="Worden A.Z."/>
        </authorList>
    </citation>
    <scope>NUCLEOTIDE SEQUENCE [LARGE SCALE GENOMIC DNA]</scope>
    <source>
        <strain evidence="2 3">Comchoano-2</strain>
    </source>
</reference>
<evidence type="ECO:0000313" key="3">
    <source>
        <dbReference type="Proteomes" id="UP001320768"/>
    </source>
</evidence>
<sequence>MNNVNIKALLDLQTYLATLLESSWTAISGLYSQALEISIANTTLAALLESGWTTICGLFSQALQLTVADITLFASNIVNGLYAFYQQALGLSPAHLIQVYEMACATAAPYIQMIPTFLLDTVVPFLIANPHIVIIAMVLLYIGHKEISNILFIAISAVTFNPIWACMKLIGHIILNVVKLPYNILKSSLNMVGQDLLKKQYMQTFSASNLFHAVLFQLPARIIFLTLKLPGNVVLEILKLPYNIVSEILNIIGHDLITKPATGLFMNSMILTGKVLKLPADLLLPKKYHTVNGEKVTYKKYDPTNQESDGFTFL</sequence>
<protein>
    <submittedName>
        <fullName evidence="2">Uncharacterized protein</fullName>
    </submittedName>
</protein>
<keyword evidence="1" id="KW-0812">Transmembrane</keyword>
<name>A0ABT1L548_9GAMM</name>
<proteinExistence type="predicted"/>
<gene>
    <name evidence="2" type="ORF">MKS91_03255</name>
</gene>
<keyword evidence="3" id="KW-1185">Reference proteome</keyword>
<evidence type="ECO:0000256" key="1">
    <source>
        <dbReference type="SAM" id="Phobius"/>
    </source>
</evidence>
<comment type="caution">
    <text evidence="2">The sequence shown here is derived from an EMBL/GenBank/DDBJ whole genome shotgun (WGS) entry which is preliminary data.</text>
</comment>